<gene>
    <name evidence="1" type="ORF">PVOR_22849</name>
</gene>
<evidence type="ECO:0000313" key="2">
    <source>
        <dbReference type="Proteomes" id="UP000003094"/>
    </source>
</evidence>
<accession>A0A2R9SS46</accession>
<dbReference type="AlphaFoldDB" id="A0A2R9SS46"/>
<reference evidence="1 2" key="1">
    <citation type="journal article" date="2010" name="BMC Genomics">
        <title>Genome sequence of the pattern forming Paenibacillus vortex bacterium reveals potential for thriving in complex environments.</title>
        <authorList>
            <person name="Sirota-Madi A."/>
            <person name="Olender T."/>
            <person name="Helman Y."/>
            <person name="Ingham C."/>
            <person name="Brainis I."/>
            <person name="Roth D."/>
            <person name="Hagi E."/>
            <person name="Brodsky L."/>
            <person name="Leshkowitz D."/>
            <person name="Galatenko V."/>
            <person name="Nikolaev V."/>
            <person name="Mugasimangalam R.C."/>
            <person name="Bransburg-Zabary S."/>
            <person name="Gutnick D.L."/>
            <person name="Lancet D."/>
            <person name="Ben-Jacob E."/>
        </authorList>
    </citation>
    <scope>NUCLEOTIDE SEQUENCE [LARGE SCALE GENOMIC DNA]</scope>
    <source>
        <strain evidence="1 2">V453</strain>
    </source>
</reference>
<dbReference type="Proteomes" id="UP000003094">
    <property type="component" value="Unassembled WGS sequence"/>
</dbReference>
<dbReference type="KEGG" id="pvo:PVOR_22849"/>
<proteinExistence type="predicted"/>
<keyword evidence="2" id="KW-1185">Reference proteome</keyword>
<organism evidence="1 2">
    <name type="scientific">Paenibacillus vortex V453</name>
    <dbReference type="NCBI Taxonomy" id="715225"/>
    <lineage>
        <taxon>Bacteria</taxon>
        <taxon>Bacillati</taxon>
        <taxon>Bacillota</taxon>
        <taxon>Bacilli</taxon>
        <taxon>Bacillales</taxon>
        <taxon>Paenibacillaceae</taxon>
        <taxon>Paenibacillus</taxon>
    </lineage>
</organism>
<sequence>MTLSMVSGVYASEASDLNVAELQDAITEHNESFIHSLEAKKNEIVDTLNKFPEDEVLQEVKQYLNEKT</sequence>
<dbReference type="EMBL" id="ADHJ01000037">
    <property type="protein sequence ID" value="EFU40141.1"/>
    <property type="molecule type" value="Genomic_DNA"/>
</dbReference>
<comment type="caution">
    <text evidence="1">The sequence shown here is derived from an EMBL/GenBank/DDBJ whole genome shotgun (WGS) entry which is preliminary data.</text>
</comment>
<name>A0A2R9SS46_9BACL</name>
<protein>
    <submittedName>
        <fullName evidence="1">Uncharacterized protein</fullName>
    </submittedName>
</protein>
<evidence type="ECO:0000313" key="1">
    <source>
        <dbReference type="EMBL" id="EFU40141.1"/>
    </source>
</evidence>